<dbReference type="PANTHER" id="PTHR45677:SF10">
    <property type="entry name" value="GLUTAMATE DECARBOXYLASE"/>
    <property type="match status" value="1"/>
</dbReference>
<evidence type="ECO:0000313" key="2">
    <source>
        <dbReference type="EMBL" id="GIY80299.1"/>
    </source>
</evidence>
<name>A0AAV4WEP8_CAEEX</name>
<dbReference type="GO" id="GO:0005737">
    <property type="term" value="C:cytoplasm"/>
    <property type="evidence" value="ECO:0007669"/>
    <property type="project" value="TreeGrafter"/>
</dbReference>
<evidence type="ECO:0000256" key="1">
    <source>
        <dbReference type="ARBA" id="ARBA00022793"/>
    </source>
</evidence>
<proteinExistence type="predicted"/>
<dbReference type="PANTHER" id="PTHR45677">
    <property type="entry name" value="GLUTAMATE DECARBOXYLASE-RELATED"/>
    <property type="match status" value="1"/>
</dbReference>
<dbReference type="GO" id="GO:0004351">
    <property type="term" value="F:glutamate decarboxylase activity"/>
    <property type="evidence" value="ECO:0007669"/>
    <property type="project" value="TreeGrafter"/>
</dbReference>
<evidence type="ECO:0008006" key="4">
    <source>
        <dbReference type="Google" id="ProtNLM"/>
    </source>
</evidence>
<gene>
    <name evidence="2" type="ORF">CEXT_408041</name>
</gene>
<dbReference type="Proteomes" id="UP001054945">
    <property type="component" value="Unassembled WGS sequence"/>
</dbReference>
<dbReference type="AlphaFoldDB" id="A0AAV4WEP8"/>
<dbReference type="EMBL" id="BPLR01015991">
    <property type="protein sequence ID" value="GIY80299.1"/>
    <property type="molecule type" value="Genomic_DNA"/>
</dbReference>
<keyword evidence="1" id="KW-0456">Lyase</keyword>
<accession>A0AAV4WEP8</accession>
<reference evidence="2 3" key="1">
    <citation type="submission" date="2021-06" db="EMBL/GenBank/DDBJ databases">
        <title>Caerostris extrusa draft genome.</title>
        <authorList>
            <person name="Kono N."/>
            <person name="Arakawa K."/>
        </authorList>
    </citation>
    <scope>NUCLEOTIDE SEQUENCE [LARGE SCALE GENOMIC DNA]</scope>
</reference>
<comment type="caution">
    <text evidence="2">The sequence shown here is derived from an EMBL/GenBank/DDBJ whole genome shotgun (WGS) entry which is preliminary data.</text>
</comment>
<keyword evidence="1" id="KW-0210">Decarboxylase</keyword>
<organism evidence="2 3">
    <name type="scientific">Caerostris extrusa</name>
    <name type="common">Bark spider</name>
    <name type="synonym">Caerostris bankana</name>
    <dbReference type="NCBI Taxonomy" id="172846"/>
    <lineage>
        <taxon>Eukaryota</taxon>
        <taxon>Metazoa</taxon>
        <taxon>Ecdysozoa</taxon>
        <taxon>Arthropoda</taxon>
        <taxon>Chelicerata</taxon>
        <taxon>Arachnida</taxon>
        <taxon>Araneae</taxon>
        <taxon>Araneomorphae</taxon>
        <taxon>Entelegynae</taxon>
        <taxon>Araneoidea</taxon>
        <taxon>Araneidae</taxon>
        <taxon>Caerostris</taxon>
    </lineage>
</organism>
<sequence>MPHSPQKEKILGELTATLKGCMMNSGTLMIGYQPQGDLPNFFRSIISNAAVQESDVDFMLDELDRLGQNL</sequence>
<dbReference type="GO" id="GO:0009449">
    <property type="term" value="P:gamma-aminobutyric acid biosynthetic process"/>
    <property type="evidence" value="ECO:0007669"/>
    <property type="project" value="TreeGrafter"/>
</dbReference>
<keyword evidence="3" id="KW-1185">Reference proteome</keyword>
<evidence type="ECO:0000313" key="3">
    <source>
        <dbReference type="Proteomes" id="UP001054945"/>
    </source>
</evidence>
<protein>
    <recommendedName>
        <fullName evidence="4">Glutamate decarboxylase</fullName>
    </recommendedName>
</protein>
<dbReference type="Gene3D" id="3.90.1150.170">
    <property type="match status" value="1"/>
</dbReference>